<dbReference type="InterPro" id="IPR006626">
    <property type="entry name" value="PbH1"/>
</dbReference>
<keyword evidence="6" id="KW-1185">Reference proteome</keyword>
<dbReference type="InterPro" id="IPR041253">
    <property type="entry name" value="CBM77"/>
</dbReference>
<keyword evidence="2" id="KW-0964">Secreted</keyword>
<organism evidence="5 6">
    <name type="scientific">Lysinibacillus contaminans</name>
    <dbReference type="NCBI Taxonomy" id="1293441"/>
    <lineage>
        <taxon>Bacteria</taxon>
        <taxon>Bacillati</taxon>
        <taxon>Bacillota</taxon>
        <taxon>Bacilli</taxon>
        <taxon>Bacillales</taxon>
        <taxon>Bacillaceae</taxon>
        <taxon>Lysinibacillus</taxon>
    </lineage>
</organism>
<name>A0ABR5K4B1_9BACI</name>
<keyword evidence="1 2" id="KW-0456">Lyase</keyword>
<dbReference type="InterPro" id="IPR012334">
    <property type="entry name" value="Pectin_lyas_fold"/>
</dbReference>
<dbReference type="InterPro" id="IPR011050">
    <property type="entry name" value="Pectin_lyase_fold/virulence"/>
</dbReference>
<evidence type="ECO:0000256" key="3">
    <source>
        <dbReference type="SAM" id="SignalP"/>
    </source>
</evidence>
<protein>
    <submittedName>
        <fullName evidence="5">Pectate lyase</fullName>
    </submittedName>
</protein>
<proteinExistence type="inferred from homology"/>
<comment type="caution">
    <text evidence="5">The sequence shown here is derived from an EMBL/GenBank/DDBJ whole genome shotgun (WGS) entry which is preliminary data.</text>
</comment>
<dbReference type="SMART" id="SM00656">
    <property type="entry name" value="Amb_all"/>
    <property type="match status" value="1"/>
</dbReference>
<dbReference type="InterPro" id="IPR045032">
    <property type="entry name" value="PEL"/>
</dbReference>
<evidence type="ECO:0000259" key="4">
    <source>
        <dbReference type="SMART" id="SM00656"/>
    </source>
</evidence>
<feature type="chain" id="PRO_5045832056" evidence="3">
    <location>
        <begin position="26"/>
        <end position="704"/>
    </location>
</feature>
<evidence type="ECO:0000313" key="6">
    <source>
        <dbReference type="Proteomes" id="UP000050668"/>
    </source>
</evidence>
<dbReference type="SMART" id="SM00710">
    <property type="entry name" value="PbH1"/>
    <property type="match status" value="4"/>
</dbReference>
<gene>
    <name evidence="5" type="ORF">AEA09_03850</name>
</gene>
<dbReference type="Gene3D" id="2.160.20.10">
    <property type="entry name" value="Single-stranded right-handed beta-helix, Pectin lyase-like"/>
    <property type="match status" value="1"/>
</dbReference>
<sequence>MSKKSSQKIMAIALVSSFLITQGTAVNTYAFDNRMDLVSLSNYDNENVVILNSYGDLETASVEWQGVEDASGYNVYYKKIGEANSKYRQLDSELIRQYSTYFRADVLGIEDGSYVIKVVPLFDGKESTLKSAVTSSIDVKSHTREGFAFSKDSMMGTASGGYNDDGTVAEDATILYVTSDNINTIQADVITNSKGSKTTCTGLVDILTKRQKGYDQSHLIIRVIGEIKGSDIAGINSSGYIQLKGLYNTTLEGVGEDATVNGWGILVRGSRNVEIRNLGIMLFPDDAISLDTDNENIWIHNNDIFYGAAGSDADQAKGDGSADVKGKSTNVTISHNHFWDSGKSSLCGMSDSEEFFVTYHHNWFDHSDSRHPRIRVGTIHIYNNYFDGNSKYGVGVTKGASAFVEANEFRNSKYPMLSSLQGSDVAGNSKGTFSGEAGGMIKAYNNSITGGKDVVYAQDDAVQFDAYLAVSKDEVVPASYKTVSGGTTYNNFDTSSKMYEYKADDVNAVVDNVTAFAGRVNGGDFAWTFTSEDDPSSSVNKVLMEKILNYKSEIVSIGGNSVVVTPDDGDNSETPEVPSEPETPVIPDIPETSKVTVQNFTEYGKDSSYFIIQGKLGADKTGISYSGLLLTDYLKIETSTSISFATDSISTLTLVLNSDFSKYILVDGVKYKANEGLITVELEAGDHTITKGDAAKLYYMSVEE</sequence>
<feature type="domain" description="Pectate lyase" evidence="4">
    <location>
        <begin position="210"/>
        <end position="415"/>
    </location>
</feature>
<dbReference type="SUPFAM" id="SSF51126">
    <property type="entry name" value="Pectin lyase-like"/>
    <property type="match status" value="1"/>
</dbReference>
<evidence type="ECO:0000256" key="2">
    <source>
        <dbReference type="RuleBase" id="RU361173"/>
    </source>
</evidence>
<comment type="subcellular location">
    <subcellularLocation>
        <location evidence="2">Secreted</location>
    </subcellularLocation>
</comment>
<evidence type="ECO:0000313" key="5">
    <source>
        <dbReference type="EMBL" id="KOS69716.1"/>
    </source>
</evidence>
<dbReference type="InterPro" id="IPR002022">
    <property type="entry name" value="Pec_lyase"/>
</dbReference>
<reference evidence="6" key="1">
    <citation type="submission" date="2015-07" db="EMBL/GenBank/DDBJ databases">
        <title>Fjat-14205 dsm 2895.</title>
        <authorList>
            <person name="Liu B."/>
            <person name="Wang J."/>
            <person name="Zhu Y."/>
            <person name="Liu G."/>
            <person name="Chen Q."/>
            <person name="Chen Z."/>
            <person name="Lan J."/>
            <person name="Che J."/>
            <person name="Ge C."/>
            <person name="Shi H."/>
            <person name="Pan Z."/>
            <person name="Liu X."/>
        </authorList>
    </citation>
    <scope>NUCLEOTIDE SEQUENCE [LARGE SCALE GENOMIC DNA]</scope>
    <source>
        <strain evidence="6">DSM 25560</strain>
    </source>
</reference>
<dbReference type="GO" id="GO:0016829">
    <property type="term" value="F:lyase activity"/>
    <property type="evidence" value="ECO:0007669"/>
    <property type="project" value="UniProtKB-KW"/>
</dbReference>
<accession>A0ABR5K4B1</accession>
<keyword evidence="3" id="KW-0732">Signal</keyword>
<dbReference type="Proteomes" id="UP000050668">
    <property type="component" value="Unassembled WGS sequence"/>
</dbReference>
<dbReference type="EMBL" id="LGRV01000003">
    <property type="protein sequence ID" value="KOS69716.1"/>
    <property type="molecule type" value="Genomic_DNA"/>
</dbReference>
<dbReference type="Pfam" id="PF18283">
    <property type="entry name" value="CBM77"/>
    <property type="match status" value="1"/>
</dbReference>
<keyword evidence="2" id="KW-0119">Carbohydrate metabolism</keyword>
<evidence type="ECO:0000256" key="1">
    <source>
        <dbReference type="ARBA" id="ARBA00023239"/>
    </source>
</evidence>
<dbReference type="Pfam" id="PF00544">
    <property type="entry name" value="Pectate_lyase_4"/>
    <property type="match status" value="1"/>
</dbReference>
<dbReference type="PANTHER" id="PTHR31683">
    <property type="entry name" value="PECTATE LYASE 18-RELATED"/>
    <property type="match status" value="1"/>
</dbReference>
<comment type="similarity">
    <text evidence="2">Belongs to the polysaccharide lyase 1 family.</text>
</comment>
<dbReference type="PANTHER" id="PTHR31683:SF18">
    <property type="entry name" value="PECTATE LYASE 21-RELATED"/>
    <property type="match status" value="1"/>
</dbReference>
<feature type="signal peptide" evidence="3">
    <location>
        <begin position="1"/>
        <end position="25"/>
    </location>
</feature>
<keyword evidence="2" id="KW-0624">Polysaccharide degradation</keyword>